<keyword evidence="3" id="KW-0862">Zinc</keyword>
<evidence type="ECO:0000256" key="1">
    <source>
        <dbReference type="ARBA" id="ARBA00022723"/>
    </source>
</evidence>
<feature type="domain" description="SWIM-type" evidence="6">
    <location>
        <begin position="385"/>
        <end position="417"/>
    </location>
</feature>
<keyword evidence="8" id="KW-1185">Reference proteome</keyword>
<gene>
    <name evidence="7" type="ORF">VitviT2T_009507</name>
</gene>
<dbReference type="InterPro" id="IPR001878">
    <property type="entry name" value="Znf_CCHC"/>
</dbReference>
<evidence type="ECO:0000313" key="8">
    <source>
        <dbReference type="Proteomes" id="UP001227230"/>
    </source>
</evidence>
<evidence type="ECO:0000313" key="7">
    <source>
        <dbReference type="EMBL" id="WJZ90358.1"/>
    </source>
</evidence>
<organism evidence="7 8">
    <name type="scientific">Vitis vinifera</name>
    <name type="common">Grape</name>
    <dbReference type="NCBI Taxonomy" id="29760"/>
    <lineage>
        <taxon>Eukaryota</taxon>
        <taxon>Viridiplantae</taxon>
        <taxon>Streptophyta</taxon>
        <taxon>Embryophyta</taxon>
        <taxon>Tracheophyta</taxon>
        <taxon>Spermatophyta</taxon>
        <taxon>Magnoliopsida</taxon>
        <taxon>eudicotyledons</taxon>
        <taxon>Gunneridae</taxon>
        <taxon>Pentapetalae</taxon>
        <taxon>rosids</taxon>
        <taxon>Vitales</taxon>
        <taxon>Vitaceae</taxon>
        <taxon>Viteae</taxon>
        <taxon>Vitis</taxon>
    </lineage>
</organism>
<keyword evidence="2 4" id="KW-0863">Zinc-finger</keyword>
<proteinExistence type="predicted"/>
<feature type="domain" description="CCHC-type" evidence="5">
    <location>
        <begin position="489"/>
        <end position="505"/>
    </location>
</feature>
<dbReference type="PROSITE" id="PS50158">
    <property type="entry name" value="ZF_CCHC"/>
    <property type="match status" value="1"/>
</dbReference>
<evidence type="ECO:0000256" key="2">
    <source>
        <dbReference type="ARBA" id="ARBA00022771"/>
    </source>
</evidence>
<evidence type="ECO:0000259" key="5">
    <source>
        <dbReference type="PROSITE" id="PS50158"/>
    </source>
</evidence>
<name>A0ABY9C536_VITVI</name>
<dbReference type="EMBL" id="CP126654">
    <property type="protein sequence ID" value="WJZ90358.1"/>
    <property type="molecule type" value="Genomic_DNA"/>
</dbReference>
<dbReference type="PANTHER" id="PTHR31973:SF113">
    <property type="entry name" value="PROTEIN FAR1-RELATED SEQUENCE 5-LIKE"/>
    <property type="match status" value="1"/>
</dbReference>
<keyword evidence="1" id="KW-0479">Metal-binding</keyword>
<dbReference type="InterPro" id="IPR006564">
    <property type="entry name" value="Znf_PMZ"/>
</dbReference>
<dbReference type="SMART" id="SM00575">
    <property type="entry name" value="ZnF_PMZ"/>
    <property type="match status" value="1"/>
</dbReference>
<dbReference type="PANTHER" id="PTHR31973">
    <property type="entry name" value="POLYPROTEIN, PUTATIVE-RELATED"/>
    <property type="match status" value="1"/>
</dbReference>
<dbReference type="Proteomes" id="UP001227230">
    <property type="component" value="Chromosome 7"/>
</dbReference>
<reference evidence="7 8" key="1">
    <citation type="journal article" date="2023" name="Hortic Res">
        <title>The complete reference genome for grapevine (Vitis vinifera L.) genetics and breeding.</title>
        <authorList>
            <person name="Shi X."/>
            <person name="Cao S."/>
            <person name="Wang X."/>
            <person name="Huang S."/>
            <person name="Wang Y."/>
            <person name="Liu Z."/>
            <person name="Liu W."/>
            <person name="Leng X."/>
            <person name="Peng Y."/>
            <person name="Wang N."/>
            <person name="Wang Y."/>
            <person name="Ma Z."/>
            <person name="Xu X."/>
            <person name="Zhang F."/>
            <person name="Xue H."/>
            <person name="Zhong H."/>
            <person name="Wang Y."/>
            <person name="Zhang K."/>
            <person name="Velt A."/>
            <person name="Avia K."/>
            <person name="Holtgrawe D."/>
            <person name="Grimplet J."/>
            <person name="Matus J.T."/>
            <person name="Ware D."/>
            <person name="Wu X."/>
            <person name="Wang H."/>
            <person name="Liu C."/>
            <person name="Fang Y."/>
            <person name="Rustenholz C."/>
            <person name="Cheng Z."/>
            <person name="Xiao H."/>
            <person name="Zhou Y."/>
        </authorList>
    </citation>
    <scope>NUCLEOTIDE SEQUENCE [LARGE SCALE GENOMIC DNA]</scope>
    <source>
        <strain evidence="8">cv. Pinot noir / PN40024</strain>
        <tissue evidence="7">Leaf</tissue>
    </source>
</reference>
<dbReference type="PROSITE" id="PS50966">
    <property type="entry name" value="ZF_SWIM"/>
    <property type="match status" value="1"/>
</dbReference>
<protein>
    <recommendedName>
        <fullName evidence="9">SWIM-type domain-containing protein</fullName>
    </recommendedName>
</protein>
<dbReference type="InterPro" id="IPR007527">
    <property type="entry name" value="Znf_SWIM"/>
</dbReference>
<evidence type="ECO:0008006" key="9">
    <source>
        <dbReference type="Google" id="ProtNLM"/>
    </source>
</evidence>
<accession>A0ABY9C536</accession>
<evidence type="ECO:0000259" key="6">
    <source>
        <dbReference type="PROSITE" id="PS50966"/>
    </source>
</evidence>
<evidence type="ECO:0000256" key="4">
    <source>
        <dbReference type="PROSITE-ProRule" id="PRU00047"/>
    </source>
</evidence>
<evidence type="ECO:0000256" key="3">
    <source>
        <dbReference type="ARBA" id="ARBA00022833"/>
    </source>
</evidence>
<dbReference type="Pfam" id="PF04434">
    <property type="entry name" value="SWIM"/>
    <property type="match status" value="1"/>
</dbReference>
<sequence>MKYVFNANIPTSPIQLTDDGDVKFFIGLNCTNGKLHVPLCITVEKRIDNHNQKSICNSYFECHMSSKIDKELNGDSMLMQKNRHIHCDLVETLTVDGENGPRFQNESLEGYKVHDWNMNETTINEEDYRMNTNPISDKQVTQIGSFRTGSAQSVEILTMIDTNDGFIHDNPIIIEDVANERQNMMQQPIVSGISDDHLEEHQIYSNRHGSIEKAIHKVFPHARHGVCTYHVGQNLKTKFKNPAIHKLFHDAAHAYRVSKFNFIFGQLEMIDRRSARYLMDIGVDRWTRSYSTGKRYNIMMTGIVESLNAVLKNARDFPVLQLAKELRNLLQKWFVTRLQQAMSMSTELTLWADGELHSRYNMSATYLVEPINSKECNVNYVGISAQVNLDTRSCTCRQFDLDHIPCAHAIAACRFYNISYYTLCSKYFTTKALLSSYLECIYPTENEIDWVVPNHIRDKVVLPPKTRRPTGRPKKVRILSGGEGKRTSRCSQCGQYGHNRKTCKRPIP</sequence>